<evidence type="ECO:0000256" key="3">
    <source>
        <dbReference type="ARBA" id="ARBA00023157"/>
    </source>
</evidence>
<dbReference type="RefSeq" id="XP_020833400.1">
    <property type="nucleotide sequence ID" value="XM_020977741.1"/>
</dbReference>
<dbReference type="GO" id="GO:0007166">
    <property type="term" value="P:cell surface receptor signaling pathway"/>
    <property type="evidence" value="ECO:0007669"/>
    <property type="project" value="TreeGrafter"/>
</dbReference>
<dbReference type="Proteomes" id="UP000515140">
    <property type="component" value="Unplaced"/>
</dbReference>
<feature type="domain" description="Ig-like" evidence="8">
    <location>
        <begin position="23"/>
        <end position="96"/>
    </location>
</feature>
<feature type="transmembrane region" description="Helical" evidence="6">
    <location>
        <begin position="295"/>
        <end position="317"/>
    </location>
</feature>
<dbReference type="PROSITE" id="PS50835">
    <property type="entry name" value="IG_LIKE"/>
    <property type="match status" value="1"/>
</dbReference>
<keyword evidence="6" id="KW-0472">Membrane</keyword>
<keyword evidence="3" id="KW-1015">Disulfide bond</keyword>
<feature type="region of interest" description="Disordered" evidence="5">
    <location>
        <begin position="455"/>
        <end position="490"/>
    </location>
</feature>
<feature type="signal peptide" evidence="7">
    <location>
        <begin position="1"/>
        <end position="17"/>
    </location>
</feature>
<dbReference type="Pfam" id="PF13895">
    <property type="entry name" value="Ig_2"/>
    <property type="match status" value="1"/>
</dbReference>
<evidence type="ECO:0000256" key="1">
    <source>
        <dbReference type="ARBA" id="ARBA00022729"/>
    </source>
</evidence>
<dbReference type="GeneID" id="110201870"/>
<dbReference type="SUPFAM" id="SSF48726">
    <property type="entry name" value="Immunoglobulin"/>
    <property type="match status" value="3"/>
</dbReference>
<proteinExistence type="predicted"/>
<protein>
    <submittedName>
        <fullName evidence="10">Fc receptor-like protein 6 isoform X1</fullName>
    </submittedName>
</protein>
<dbReference type="GO" id="GO:0004888">
    <property type="term" value="F:transmembrane signaling receptor activity"/>
    <property type="evidence" value="ECO:0007669"/>
    <property type="project" value="TreeGrafter"/>
</dbReference>
<dbReference type="PANTHER" id="PTHR11481">
    <property type="entry name" value="IMMUNOGLOBULIN FC RECEPTOR"/>
    <property type="match status" value="1"/>
</dbReference>
<keyword evidence="6" id="KW-0812">Transmembrane</keyword>
<evidence type="ECO:0000313" key="9">
    <source>
        <dbReference type="Proteomes" id="UP000515140"/>
    </source>
</evidence>
<evidence type="ECO:0000256" key="5">
    <source>
        <dbReference type="SAM" id="MobiDB-lite"/>
    </source>
</evidence>
<dbReference type="SMART" id="SM00409">
    <property type="entry name" value="IG"/>
    <property type="match status" value="2"/>
</dbReference>
<dbReference type="AlphaFoldDB" id="A0A6P5JGP1"/>
<dbReference type="Gene3D" id="2.60.40.10">
    <property type="entry name" value="Immunoglobulins"/>
    <property type="match status" value="3"/>
</dbReference>
<keyword evidence="1 7" id="KW-0732">Signal</keyword>
<dbReference type="KEGG" id="pcw:110201870"/>
<feature type="compositionally biased region" description="Polar residues" evidence="5">
    <location>
        <begin position="469"/>
        <end position="490"/>
    </location>
</feature>
<reference evidence="10" key="1">
    <citation type="submission" date="2025-08" db="UniProtKB">
        <authorList>
            <consortium name="RefSeq"/>
        </authorList>
    </citation>
    <scope>IDENTIFICATION</scope>
    <source>
        <tissue evidence="10">Spleen</tissue>
    </source>
</reference>
<feature type="chain" id="PRO_5027665517" evidence="7">
    <location>
        <begin position="18"/>
        <end position="490"/>
    </location>
</feature>
<keyword evidence="2" id="KW-0677">Repeat</keyword>
<dbReference type="InterPro" id="IPR013783">
    <property type="entry name" value="Ig-like_fold"/>
</dbReference>
<evidence type="ECO:0000256" key="6">
    <source>
        <dbReference type="SAM" id="Phobius"/>
    </source>
</evidence>
<evidence type="ECO:0000256" key="2">
    <source>
        <dbReference type="ARBA" id="ARBA00022737"/>
    </source>
</evidence>
<dbReference type="CTD" id="343413"/>
<dbReference type="InterPro" id="IPR050488">
    <property type="entry name" value="Ig_Fc_receptor"/>
</dbReference>
<organism evidence="9 10">
    <name type="scientific">Phascolarctos cinereus</name>
    <name type="common">Koala</name>
    <dbReference type="NCBI Taxonomy" id="38626"/>
    <lineage>
        <taxon>Eukaryota</taxon>
        <taxon>Metazoa</taxon>
        <taxon>Chordata</taxon>
        <taxon>Craniata</taxon>
        <taxon>Vertebrata</taxon>
        <taxon>Euteleostomi</taxon>
        <taxon>Mammalia</taxon>
        <taxon>Metatheria</taxon>
        <taxon>Diprotodontia</taxon>
        <taxon>Phascolarctidae</taxon>
        <taxon>Phascolarctos</taxon>
    </lineage>
</organism>
<dbReference type="FunFam" id="2.60.40.10:FF:000651">
    <property type="entry name" value="Fc receptor like 1"/>
    <property type="match status" value="1"/>
</dbReference>
<dbReference type="PANTHER" id="PTHR11481:SF62">
    <property type="entry name" value="FC RECEPTOR-LIKE PROTEIN 6"/>
    <property type="match status" value="1"/>
</dbReference>
<keyword evidence="4" id="KW-0393">Immunoglobulin domain</keyword>
<dbReference type="InParanoid" id="A0A6P5JGP1"/>
<evidence type="ECO:0000313" key="10">
    <source>
        <dbReference type="RefSeq" id="XP_020833400.1"/>
    </source>
</evidence>
<dbReference type="InterPro" id="IPR007110">
    <property type="entry name" value="Ig-like_dom"/>
</dbReference>
<name>A0A6P5JGP1_PHACI</name>
<dbReference type="InterPro" id="IPR036179">
    <property type="entry name" value="Ig-like_dom_sf"/>
</dbReference>
<dbReference type="GO" id="GO:0006955">
    <property type="term" value="P:immune response"/>
    <property type="evidence" value="ECO:0007669"/>
    <property type="project" value="TreeGrafter"/>
</dbReference>
<evidence type="ECO:0000256" key="4">
    <source>
        <dbReference type="ARBA" id="ARBA00023319"/>
    </source>
</evidence>
<keyword evidence="6" id="KW-1133">Transmembrane helix</keyword>
<accession>A0A6P5JGP1</accession>
<dbReference type="InterPro" id="IPR003599">
    <property type="entry name" value="Ig_sub"/>
</dbReference>
<gene>
    <name evidence="10" type="primary">FCRL6</name>
</gene>
<evidence type="ECO:0000259" key="8">
    <source>
        <dbReference type="PROSITE" id="PS50835"/>
    </source>
</evidence>
<evidence type="ECO:0000256" key="7">
    <source>
        <dbReference type="SAM" id="SignalP"/>
    </source>
</evidence>
<dbReference type="GO" id="GO:0009897">
    <property type="term" value="C:external side of plasma membrane"/>
    <property type="evidence" value="ECO:0007669"/>
    <property type="project" value="TreeGrafter"/>
</dbReference>
<sequence>MLLKVAVLLLALFMGKSDVITRPILSLQPPWTTVFIYEKVYLTCGHLDLMGLGDILWYKEGKKFHQTSRNTTVIWKSGQYSCGGQDSALSDPVNITFCNDWLILQAPYSVFEGDAVILQCKGWRKAELSKVTFHKWRKPIYFTKENKPLSIKAANIEDRGQYSCSGYMRNGNIHENSEPVILQVQELFPRPELRIKNSTEAVSGSLTTLSCETQLTPQRSASRLYFSFYKDNSTIRSRDQSPEYCIPATIMAGAGFYWCVAATEDGQVQKQSLGLEIQGSTTLPSVPVGHRRSQLVLGITLALFGMIGITAVFLHYFRLLKKAEGTAAPDPARGPFFPGTPEAVKASSSQDLESCPVYANVNPQDTESGDVLYSVVFSRKQRKKTLSKDPSLSEEDSSVIYSSLVLPQNQKLSPGKGYKYRRSQAPRQIRPRHIQERMTILPWCSLILPHHPSSSLGCPSERLEKDHLQQGSPSPSTQKMKLNLSSLCKE</sequence>
<keyword evidence="9" id="KW-1185">Reference proteome</keyword>